<protein>
    <submittedName>
        <fullName evidence="11">Uncharacterized protein</fullName>
    </submittedName>
</protein>
<keyword evidence="2 7" id="KW-0479">Metal-binding</keyword>
<sequence>MKTMNLVDKCRTCLGSDNHMRHIHSCIKIAGEDIRFSEILENFYDYKVSLDESYPQNICINCVHQLTITYSFKVLIENSAKQLAENIVNLETDVDNYCELIYESDHGEESQTNNYKEKKRKGRGETRKSLVIDTENEIQTLFCVECKADFSSVKALGEHCNSSHTVKCTVGRDCEYCNEKFDDFRSLVLHRKLHMRPYLCENCWDGFYNLNDLNAHSCQPNKTKKDKGKSERVLRQCDQCGKSYPPGYIRIHMLTHSNNHPYSCKYCPKKFKVPGGLHSHVLWNHKRTRNHKCEVCNATFISSSSRSSHIRKNHLKEKKYGCDSCGKRFFSKSELQRHSLTHTGVKNFHCHLCDKSYQTRYGLNVHLKSHSQMPMNVLSL</sequence>
<evidence type="ECO:0000256" key="5">
    <source>
        <dbReference type="ARBA" id="ARBA00023242"/>
    </source>
</evidence>
<feature type="binding site" evidence="7">
    <location>
        <position position="62"/>
    </location>
    <ligand>
        <name>Zn(2+)</name>
        <dbReference type="ChEBI" id="CHEBI:29105"/>
    </ligand>
</feature>
<evidence type="ECO:0000313" key="12">
    <source>
        <dbReference type="Proteomes" id="UP001153292"/>
    </source>
</evidence>
<dbReference type="PROSITE" id="PS50157">
    <property type="entry name" value="ZINC_FINGER_C2H2_2"/>
    <property type="match status" value="5"/>
</dbReference>
<feature type="domain" description="C2H2-type" evidence="9">
    <location>
        <begin position="172"/>
        <end position="194"/>
    </location>
</feature>
<keyword evidence="3 6" id="KW-0863">Zinc-finger</keyword>
<dbReference type="Pfam" id="PF00096">
    <property type="entry name" value="zf-C2H2"/>
    <property type="match status" value="1"/>
</dbReference>
<evidence type="ECO:0000256" key="2">
    <source>
        <dbReference type="ARBA" id="ARBA00022723"/>
    </source>
</evidence>
<dbReference type="InterPro" id="IPR051643">
    <property type="entry name" value="Transcr_Reg_ZincFinger"/>
</dbReference>
<dbReference type="InterPro" id="IPR036236">
    <property type="entry name" value="Znf_C2H2_sf"/>
</dbReference>
<name>A0ABN8BD83_CHISP</name>
<dbReference type="PROSITE" id="PS51915">
    <property type="entry name" value="ZAD"/>
    <property type="match status" value="1"/>
</dbReference>
<feature type="binding site" evidence="7">
    <location>
        <position position="10"/>
    </location>
    <ligand>
        <name>Zn(2+)</name>
        <dbReference type="ChEBI" id="CHEBI:29105"/>
    </ligand>
</feature>
<evidence type="ECO:0000259" key="10">
    <source>
        <dbReference type="PROSITE" id="PS51915"/>
    </source>
</evidence>
<feature type="domain" description="C2H2-type" evidence="9">
    <location>
        <begin position="291"/>
        <end position="319"/>
    </location>
</feature>
<dbReference type="SUPFAM" id="SSF57667">
    <property type="entry name" value="beta-beta-alpha zinc fingers"/>
    <property type="match status" value="3"/>
</dbReference>
<keyword evidence="8" id="KW-0175">Coiled coil</keyword>
<keyword evidence="5" id="KW-0539">Nucleus</keyword>
<feature type="domain" description="ZAD" evidence="10">
    <location>
        <begin position="8"/>
        <end position="86"/>
    </location>
</feature>
<dbReference type="Pfam" id="PF13894">
    <property type="entry name" value="zf-C2H2_4"/>
    <property type="match status" value="1"/>
</dbReference>
<dbReference type="PANTHER" id="PTHR24396:SF19">
    <property type="entry name" value="FI01119P"/>
    <property type="match status" value="1"/>
</dbReference>
<evidence type="ECO:0000256" key="7">
    <source>
        <dbReference type="PROSITE-ProRule" id="PRU01263"/>
    </source>
</evidence>
<reference evidence="11" key="1">
    <citation type="submission" date="2021-12" db="EMBL/GenBank/DDBJ databases">
        <authorList>
            <person name="King R."/>
        </authorList>
    </citation>
    <scope>NUCLEOTIDE SEQUENCE</scope>
</reference>
<dbReference type="InterPro" id="IPR012934">
    <property type="entry name" value="Znf_AD"/>
</dbReference>
<keyword evidence="12" id="KW-1185">Reference proteome</keyword>
<feature type="binding site" evidence="7">
    <location>
        <position position="59"/>
    </location>
    <ligand>
        <name>Zn(2+)</name>
        <dbReference type="ChEBI" id="CHEBI:29105"/>
    </ligand>
</feature>
<dbReference type="Gene3D" id="3.30.160.60">
    <property type="entry name" value="Classic Zinc Finger"/>
    <property type="match status" value="4"/>
</dbReference>
<accession>A0ABN8BD83</accession>
<gene>
    <name evidence="11" type="ORF">CHILSU_LOCUS10185</name>
</gene>
<dbReference type="Pfam" id="PF07776">
    <property type="entry name" value="zf-AD"/>
    <property type="match status" value="1"/>
</dbReference>
<keyword evidence="4 7" id="KW-0862">Zinc</keyword>
<evidence type="ECO:0000313" key="11">
    <source>
        <dbReference type="EMBL" id="CAH0406796.1"/>
    </source>
</evidence>
<proteinExistence type="predicted"/>
<dbReference type="SUPFAM" id="SSF57716">
    <property type="entry name" value="Glucocorticoid receptor-like (DNA-binding domain)"/>
    <property type="match status" value="1"/>
</dbReference>
<dbReference type="InterPro" id="IPR013087">
    <property type="entry name" value="Znf_C2H2_type"/>
</dbReference>
<dbReference type="Pfam" id="PF12874">
    <property type="entry name" value="zf-met"/>
    <property type="match status" value="1"/>
</dbReference>
<feature type="domain" description="C2H2-type" evidence="9">
    <location>
        <begin position="320"/>
        <end position="347"/>
    </location>
</feature>
<feature type="domain" description="C2H2-type" evidence="9">
    <location>
        <begin position="348"/>
        <end position="371"/>
    </location>
</feature>
<evidence type="ECO:0000256" key="4">
    <source>
        <dbReference type="ARBA" id="ARBA00022833"/>
    </source>
</evidence>
<dbReference type="SMART" id="SM00868">
    <property type="entry name" value="zf-AD"/>
    <property type="match status" value="1"/>
</dbReference>
<feature type="coiled-coil region" evidence="8">
    <location>
        <begin position="73"/>
        <end position="100"/>
    </location>
</feature>
<comment type="subcellular location">
    <subcellularLocation>
        <location evidence="1">Nucleus</location>
    </subcellularLocation>
</comment>
<evidence type="ECO:0000256" key="3">
    <source>
        <dbReference type="ARBA" id="ARBA00022771"/>
    </source>
</evidence>
<dbReference type="SMART" id="SM00355">
    <property type="entry name" value="ZnF_C2H2"/>
    <property type="match status" value="7"/>
</dbReference>
<evidence type="ECO:0000256" key="8">
    <source>
        <dbReference type="SAM" id="Coils"/>
    </source>
</evidence>
<dbReference type="Gene3D" id="3.40.1800.20">
    <property type="match status" value="1"/>
</dbReference>
<dbReference type="EMBL" id="OU963900">
    <property type="protein sequence ID" value="CAH0406796.1"/>
    <property type="molecule type" value="Genomic_DNA"/>
</dbReference>
<dbReference type="PROSITE" id="PS00028">
    <property type="entry name" value="ZINC_FINGER_C2H2_1"/>
    <property type="match status" value="6"/>
</dbReference>
<feature type="binding site" evidence="7">
    <location>
        <position position="13"/>
    </location>
    <ligand>
        <name>Zn(2+)</name>
        <dbReference type="ChEBI" id="CHEBI:29105"/>
    </ligand>
</feature>
<dbReference type="PANTHER" id="PTHR24396">
    <property type="entry name" value="ZINC FINGER PROTEIN"/>
    <property type="match status" value="1"/>
</dbReference>
<organism evidence="11 12">
    <name type="scientific">Chilo suppressalis</name>
    <name type="common">Asiatic rice borer moth</name>
    <dbReference type="NCBI Taxonomy" id="168631"/>
    <lineage>
        <taxon>Eukaryota</taxon>
        <taxon>Metazoa</taxon>
        <taxon>Ecdysozoa</taxon>
        <taxon>Arthropoda</taxon>
        <taxon>Hexapoda</taxon>
        <taxon>Insecta</taxon>
        <taxon>Pterygota</taxon>
        <taxon>Neoptera</taxon>
        <taxon>Endopterygota</taxon>
        <taxon>Lepidoptera</taxon>
        <taxon>Glossata</taxon>
        <taxon>Ditrysia</taxon>
        <taxon>Pyraloidea</taxon>
        <taxon>Crambidae</taxon>
        <taxon>Crambinae</taxon>
        <taxon>Chilo</taxon>
    </lineage>
</organism>
<dbReference type="Pfam" id="PF13912">
    <property type="entry name" value="zf-C2H2_6"/>
    <property type="match status" value="2"/>
</dbReference>
<evidence type="ECO:0000256" key="6">
    <source>
        <dbReference type="PROSITE-ProRule" id="PRU00042"/>
    </source>
</evidence>
<feature type="domain" description="C2H2-type" evidence="9">
    <location>
        <begin position="262"/>
        <end position="290"/>
    </location>
</feature>
<dbReference type="Proteomes" id="UP001153292">
    <property type="component" value="Chromosome 7"/>
</dbReference>
<evidence type="ECO:0000256" key="1">
    <source>
        <dbReference type="ARBA" id="ARBA00004123"/>
    </source>
</evidence>
<evidence type="ECO:0000259" key="9">
    <source>
        <dbReference type="PROSITE" id="PS50157"/>
    </source>
</evidence>